<dbReference type="AlphaFoldDB" id="A0A9P5YAN4"/>
<reference evidence="3" key="1">
    <citation type="submission" date="2020-11" db="EMBL/GenBank/DDBJ databases">
        <authorList>
            <consortium name="DOE Joint Genome Institute"/>
            <person name="Ahrendt S."/>
            <person name="Riley R."/>
            <person name="Andreopoulos W."/>
            <person name="Labutti K."/>
            <person name="Pangilinan J."/>
            <person name="Ruiz-Duenas F.J."/>
            <person name="Barrasa J.M."/>
            <person name="Sanchez-Garcia M."/>
            <person name="Camarero S."/>
            <person name="Miyauchi S."/>
            <person name="Serrano A."/>
            <person name="Linde D."/>
            <person name="Babiker R."/>
            <person name="Drula E."/>
            <person name="Ayuso-Fernandez I."/>
            <person name="Pacheco R."/>
            <person name="Padilla G."/>
            <person name="Ferreira P."/>
            <person name="Barriuso J."/>
            <person name="Kellner H."/>
            <person name="Castanera R."/>
            <person name="Alfaro M."/>
            <person name="Ramirez L."/>
            <person name="Pisabarro A.G."/>
            <person name="Kuo A."/>
            <person name="Tritt A."/>
            <person name="Lipzen A."/>
            <person name="He G."/>
            <person name="Yan M."/>
            <person name="Ng V."/>
            <person name="Cullen D."/>
            <person name="Martin F."/>
            <person name="Rosso M.-N."/>
            <person name="Henrissat B."/>
            <person name="Hibbett D."/>
            <person name="Martinez A.T."/>
            <person name="Grigoriev I.V."/>
        </authorList>
    </citation>
    <scope>NUCLEOTIDE SEQUENCE</scope>
    <source>
        <strain evidence="3">CBS 247.69</strain>
    </source>
</reference>
<dbReference type="CDD" id="cd22191">
    <property type="entry name" value="DPBB_RlpA_EXP_N-like"/>
    <property type="match status" value="1"/>
</dbReference>
<protein>
    <submittedName>
        <fullName evidence="3">Uncharacterized protein</fullName>
    </submittedName>
</protein>
<evidence type="ECO:0000313" key="3">
    <source>
        <dbReference type="EMBL" id="KAF9465177.1"/>
    </source>
</evidence>
<name>A0A9P5YAN4_9AGAR</name>
<dbReference type="InterPro" id="IPR051477">
    <property type="entry name" value="Expansin_CellWall"/>
</dbReference>
<dbReference type="Gene3D" id="2.40.40.10">
    <property type="entry name" value="RlpA-like domain"/>
    <property type="match status" value="1"/>
</dbReference>
<organism evidence="3 4">
    <name type="scientific">Collybia nuda</name>
    <dbReference type="NCBI Taxonomy" id="64659"/>
    <lineage>
        <taxon>Eukaryota</taxon>
        <taxon>Fungi</taxon>
        <taxon>Dikarya</taxon>
        <taxon>Basidiomycota</taxon>
        <taxon>Agaricomycotina</taxon>
        <taxon>Agaricomycetes</taxon>
        <taxon>Agaricomycetidae</taxon>
        <taxon>Agaricales</taxon>
        <taxon>Tricholomatineae</taxon>
        <taxon>Clitocybaceae</taxon>
        <taxon>Collybia</taxon>
    </lineage>
</organism>
<dbReference type="SUPFAM" id="SSF50685">
    <property type="entry name" value="Barwin-like endoglucanases"/>
    <property type="match status" value="1"/>
</dbReference>
<dbReference type="EMBL" id="MU150249">
    <property type="protein sequence ID" value="KAF9465177.1"/>
    <property type="molecule type" value="Genomic_DNA"/>
</dbReference>
<evidence type="ECO:0000256" key="1">
    <source>
        <dbReference type="ARBA" id="ARBA00022729"/>
    </source>
</evidence>
<keyword evidence="4" id="KW-1185">Reference proteome</keyword>
<feature type="signal peptide" evidence="2">
    <location>
        <begin position="1"/>
        <end position="20"/>
    </location>
</feature>
<evidence type="ECO:0000256" key="2">
    <source>
        <dbReference type="SAM" id="SignalP"/>
    </source>
</evidence>
<evidence type="ECO:0000313" key="4">
    <source>
        <dbReference type="Proteomes" id="UP000807353"/>
    </source>
</evidence>
<dbReference type="PANTHER" id="PTHR31836:SF28">
    <property type="entry name" value="SRCR DOMAIN-CONTAINING PROTEIN-RELATED"/>
    <property type="match status" value="1"/>
</dbReference>
<dbReference type="InterPro" id="IPR036908">
    <property type="entry name" value="RlpA-like_sf"/>
</dbReference>
<proteinExistence type="predicted"/>
<dbReference type="OrthoDB" id="406505at2759"/>
<dbReference type="Proteomes" id="UP000807353">
    <property type="component" value="Unassembled WGS sequence"/>
</dbReference>
<comment type="caution">
    <text evidence="3">The sequence shown here is derived from an EMBL/GenBank/DDBJ whole genome shotgun (WGS) entry which is preliminary data.</text>
</comment>
<gene>
    <name evidence="3" type="ORF">BDZ94DRAFT_1189734</name>
</gene>
<sequence>MMIASRILLVISCFFVSVLAQNHTGTLFNFAPGLGACGFTNTSTQIVGSVSSSFFNSFPGATDNPNKNPICKKSLFITSGGKNITAAIVDFFVADAPENVGLSPTAFKTFAPLSDGIVPNVTWSVV</sequence>
<dbReference type="PANTHER" id="PTHR31836">
    <property type="match status" value="1"/>
</dbReference>
<accession>A0A9P5YAN4</accession>
<keyword evidence="1 2" id="KW-0732">Signal</keyword>
<feature type="chain" id="PRO_5040267090" evidence="2">
    <location>
        <begin position="21"/>
        <end position="126"/>
    </location>
</feature>